<keyword evidence="4" id="KW-1185">Reference proteome</keyword>
<dbReference type="Pfam" id="PF00786">
    <property type="entry name" value="PBD"/>
    <property type="match status" value="1"/>
</dbReference>
<dbReference type="PANTHER" id="PTHR46325">
    <property type="entry name" value="CRIB DOMAIN-CONTAINING PROTEIN RIC8"/>
    <property type="match status" value="1"/>
</dbReference>
<name>A0A7J0DAE7_9ERIC</name>
<dbReference type="AlphaFoldDB" id="A0A7J0DAE7"/>
<reference evidence="4" key="1">
    <citation type="submission" date="2019-07" db="EMBL/GenBank/DDBJ databases">
        <title>De Novo Assembly of kiwifruit Actinidia rufa.</title>
        <authorList>
            <person name="Sugita-Konishi S."/>
            <person name="Sato K."/>
            <person name="Mori E."/>
            <person name="Abe Y."/>
            <person name="Kisaki G."/>
            <person name="Hamano K."/>
            <person name="Suezawa K."/>
            <person name="Otani M."/>
            <person name="Fukuda T."/>
            <person name="Manabe T."/>
            <person name="Gomi K."/>
            <person name="Tabuchi M."/>
            <person name="Akimitsu K."/>
            <person name="Kataoka I."/>
        </authorList>
    </citation>
    <scope>NUCLEOTIDE SEQUENCE [LARGE SCALE GENOMIC DNA]</scope>
    <source>
        <strain evidence="4">cv. Fuchu</strain>
    </source>
</reference>
<comment type="caution">
    <text evidence="3">The sequence shown here is derived from an EMBL/GenBank/DDBJ whole genome shotgun (WGS) entry which is preliminary data.</text>
</comment>
<feature type="compositionally biased region" description="Basic residues" evidence="1">
    <location>
        <begin position="103"/>
        <end position="113"/>
    </location>
</feature>
<protein>
    <submittedName>
        <fullName evidence="3">ROP-interactive CRIB motif-containing protein 10</fullName>
    </submittedName>
</protein>
<evidence type="ECO:0000313" key="4">
    <source>
        <dbReference type="Proteomes" id="UP000585474"/>
    </source>
</evidence>
<feature type="compositionally biased region" description="Low complexity" evidence="1">
    <location>
        <begin position="114"/>
        <end position="127"/>
    </location>
</feature>
<dbReference type="SMART" id="SM00285">
    <property type="entry name" value="PBD"/>
    <property type="match status" value="1"/>
</dbReference>
<dbReference type="PROSITE" id="PS50108">
    <property type="entry name" value="CRIB"/>
    <property type="match status" value="1"/>
</dbReference>
<dbReference type="OrthoDB" id="4206278at2759"/>
<dbReference type="InterPro" id="IPR000095">
    <property type="entry name" value="CRIB_dom"/>
</dbReference>
<dbReference type="PANTHER" id="PTHR46325:SF20">
    <property type="entry name" value="CRIB DOMAIN-CONTAINING PROTEIN RIC10"/>
    <property type="match status" value="1"/>
</dbReference>
<dbReference type="Gene3D" id="2.60.40.1820">
    <property type="match status" value="1"/>
</dbReference>
<proteinExistence type="predicted"/>
<dbReference type="EMBL" id="BJWL01000102">
    <property type="protein sequence ID" value="GFS29861.1"/>
    <property type="molecule type" value="Genomic_DNA"/>
</dbReference>
<dbReference type="SUPFAM" id="SSF117070">
    <property type="entry name" value="LEA14-like"/>
    <property type="match status" value="1"/>
</dbReference>
<dbReference type="FunFam" id="3.90.810.10:FF:000029">
    <property type="entry name" value="Elongation factor Ts, mitochondrial"/>
    <property type="match status" value="1"/>
</dbReference>
<dbReference type="Gene3D" id="3.90.810.10">
    <property type="entry name" value="CRIB domain"/>
    <property type="match status" value="1"/>
</dbReference>
<dbReference type="Pfam" id="PF03168">
    <property type="entry name" value="LEA_2"/>
    <property type="match status" value="1"/>
</dbReference>
<accession>A0A7J0DAE7</accession>
<feature type="domain" description="CRIB" evidence="2">
    <location>
        <begin position="19"/>
        <end position="32"/>
    </location>
</feature>
<organism evidence="3 4">
    <name type="scientific">Actinidia rufa</name>
    <dbReference type="NCBI Taxonomy" id="165716"/>
    <lineage>
        <taxon>Eukaryota</taxon>
        <taxon>Viridiplantae</taxon>
        <taxon>Streptophyta</taxon>
        <taxon>Embryophyta</taxon>
        <taxon>Tracheophyta</taxon>
        <taxon>Spermatophyta</taxon>
        <taxon>Magnoliopsida</taxon>
        <taxon>eudicotyledons</taxon>
        <taxon>Gunneridae</taxon>
        <taxon>Pentapetalae</taxon>
        <taxon>asterids</taxon>
        <taxon>Ericales</taxon>
        <taxon>Actinidiaceae</taxon>
        <taxon>Actinidia</taxon>
    </lineage>
</organism>
<evidence type="ECO:0000313" key="3">
    <source>
        <dbReference type="EMBL" id="GFS29861.1"/>
    </source>
</evidence>
<dbReference type="InterPro" id="IPR004864">
    <property type="entry name" value="LEA_2"/>
</dbReference>
<gene>
    <name evidence="3" type="ORF">Acr_00g0008850</name>
</gene>
<sequence>MPLSFLSHNAFVKEREMEIGYPTDVKHVSHIGWDGPSGTAPSWMNEFKTSSDFAATSIGNKNGTRGSNSAISTWSSQDFESMDQQPVSEMFKDVPPVDLPNIPKKKHKRKKTKSTSSPKSSSSSRSSRAAKSKAKFVEENARPANLEVYFFLTILKPKQPKITTQEVNLEYIKFFPLPFLLNVTLGITVTIDNPNYGSFKYGNSTAYVTYHGDLVAEAPIEADEIPARGRRDISTTVEVIGDRLVSNRYFWADHDAGSFNFSSSSTLAWKSQSVEVFEDESDHS</sequence>
<evidence type="ECO:0000259" key="2">
    <source>
        <dbReference type="PROSITE" id="PS50108"/>
    </source>
</evidence>
<dbReference type="InterPro" id="IPR036936">
    <property type="entry name" value="CRIB_dom_sf"/>
</dbReference>
<dbReference type="CDD" id="cd00132">
    <property type="entry name" value="CRIB"/>
    <property type="match status" value="1"/>
</dbReference>
<feature type="region of interest" description="Disordered" evidence="1">
    <location>
        <begin position="91"/>
        <end position="135"/>
    </location>
</feature>
<dbReference type="Proteomes" id="UP000585474">
    <property type="component" value="Unassembled WGS sequence"/>
</dbReference>
<evidence type="ECO:0000256" key="1">
    <source>
        <dbReference type="SAM" id="MobiDB-lite"/>
    </source>
</evidence>